<gene>
    <name evidence="1" type="ORF">COO91_01350</name>
</gene>
<dbReference type="EMBL" id="CP024785">
    <property type="protein sequence ID" value="AUB35470.1"/>
    <property type="molecule type" value="Genomic_DNA"/>
</dbReference>
<dbReference type="AlphaFoldDB" id="A0A2K8SJE7"/>
<evidence type="ECO:0000313" key="1">
    <source>
        <dbReference type="EMBL" id="AUB35470.1"/>
    </source>
</evidence>
<organism evidence="1 2">
    <name type="scientific">Nostoc flagelliforme CCNUN1</name>
    <dbReference type="NCBI Taxonomy" id="2038116"/>
    <lineage>
        <taxon>Bacteria</taxon>
        <taxon>Bacillati</taxon>
        <taxon>Cyanobacteriota</taxon>
        <taxon>Cyanophyceae</taxon>
        <taxon>Nostocales</taxon>
        <taxon>Nostocaceae</taxon>
        <taxon>Nostoc</taxon>
    </lineage>
</organism>
<reference evidence="1 2" key="1">
    <citation type="submission" date="2017-11" db="EMBL/GenBank/DDBJ databases">
        <title>Complete genome of a free-living desiccation-tolerant cyanobacterium and its photosynthetic adaptation to extreme terrestrial habitat.</title>
        <authorList>
            <person name="Shang J."/>
        </authorList>
    </citation>
    <scope>NUCLEOTIDE SEQUENCE [LARGE SCALE GENOMIC DNA]</scope>
    <source>
        <strain evidence="1 2">CCNUN1</strain>
    </source>
</reference>
<name>A0A2K8SJE7_9NOSO</name>
<dbReference type="Proteomes" id="UP000232003">
    <property type="component" value="Chromosome"/>
</dbReference>
<dbReference type="KEGG" id="nfl:COO91_01350"/>
<proteinExistence type="predicted"/>
<protein>
    <submittedName>
        <fullName evidence="1">Uncharacterized protein</fullName>
    </submittedName>
</protein>
<keyword evidence="2" id="KW-1185">Reference proteome</keyword>
<accession>A0A2K8SJE7</accession>
<evidence type="ECO:0000313" key="2">
    <source>
        <dbReference type="Proteomes" id="UP000232003"/>
    </source>
</evidence>
<sequence length="60" mass="6711">MLNFKLNADKRKDDCSKFIYSIDVNNSVEYFCESAPNVSDHLTRPKVTTAPPQPAIIPLG</sequence>